<name>A0AAW2ZJE1_9EUKA</name>
<accession>A0AAW2ZJE1</accession>
<gene>
    <name evidence="3" type="ORF">AKO1_015833</name>
</gene>
<feature type="coiled-coil region" evidence="1">
    <location>
        <begin position="183"/>
        <end position="221"/>
    </location>
</feature>
<evidence type="ECO:0000313" key="4">
    <source>
        <dbReference type="Proteomes" id="UP001431209"/>
    </source>
</evidence>
<reference evidence="3 4" key="1">
    <citation type="submission" date="2024-03" db="EMBL/GenBank/DDBJ databases">
        <title>The Acrasis kona genome and developmental transcriptomes reveal deep origins of eukaryotic multicellular pathways.</title>
        <authorList>
            <person name="Sheikh S."/>
            <person name="Fu C.-J."/>
            <person name="Brown M.W."/>
            <person name="Baldauf S.L."/>
        </authorList>
    </citation>
    <scope>NUCLEOTIDE SEQUENCE [LARGE SCALE GENOMIC DNA]</scope>
    <source>
        <strain evidence="3 4">ATCC MYA-3509</strain>
    </source>
</reference>
<feature type="region of interest" description="Disordered" evidence="2">
    <location>
        <begin position="1"/>
        <end position="142"/>
    </location>
</feature>
<dbReference type="EMBL" id="JAOPGA020001473">
    <property type="protein sequence ID" value="KAL0488737.1"/>
    <property type="molecule type" value="Genomic_DNA"/>
</dbReference>
<dbReference type="AlphaFoldDB" id="A0AAW2ZJE1"/>
<evidence type="ECO:0000256" key="2">
    <source>
        <dbReference type="SAM" id="MobiDB-lite"/>
    </source>
</evidence>
<comment type="caution">
    <text evidence="3">The sequence shown here is derived from an EMBL/GenBank/DDBJ whole genome shotgun (WGS) entry which is preliminary data.</text>
</comment>
<evidence type="ECO:0000313" key="3">
    <source>
        <dbReference type="EMBL" id="KAL0488737.1"/>
    </source>
</evidence>
<keyword evidence="1" id="KW-0175">Coiled coil</keyword>
<keyword evidence="4" id="KW-1185">Reference proteome</keyword>
<feature type="compositionally biased region" description="Polar residues" evidence="2">
    <location>
        <begin position="1"/>
        <end position="41"/>
    </location>
</feature>
<organism evidence="3 4">
    <name type="scientific">Acrasis kona</name>
    <dbReference type="NCBI Taxonomy" id="1008807"/>
    <lineage>
        <taxon>Eukaryota</taxon>
        <taxon>Discoba</taxon>
        <taxon>Heterolobosea</taxon>
        <taxon>Tetramitia</taxon>
        <taxon>Eutetramitia</taxon>
        <taxon>Acrasidae</taxon>
        <taxon>Acrasis</taxon>
    </lineage>
</organism>
<feature type="non-terminal residue" evidence="3">
    <location>
        <position position="282"/>
    </location>
</feature>
<evidence type="ECO:0000256" key="1">
    <source>
        <dbReference type="SAM" id="Coils"/>
    </source>
</evidence>
<protein>
    <submittedName>
        <fullName evidence="3">Uncharacterized protein</fullName>
    </submittedName>
</protein>
<sequence>MCNQSNQNRESYNRRSLSPLQLTPQPSSHITPTSSQDNQSGDYIIGQIHQHTHHHHTAHLAQQDYLPSPPSHHKSSQYTSSSGRTRSLTQPPSNRQQSTSQLKRKRRNRSLRNIESSGSDDDSSEDDKQKSKNKKQRTHVLSDVEDLVHNVRNNPWRTNLNHADAKQRICTQTQRSSKALTTIEGIRRAKEEYENQQAIYRDEIRNRVQERDRQMAAAREQEKARLEELRLHSESRIKFGQVLEKTISFIANSMPSNSNRTEERMTRIEGNMEKIIQLLESY</sequence>
<proteinExistence type="predicted"/>
<dbReference type="Proteomes" id="UP001431209">
    <property type="component" value="Unassembled WGS sequence"/>
</dbReference>
<feature type="compositionally biased region" description="Polar residues" evidence="2">
    <location>
        <begin position="83"/>
        <end position="99"/>
    </location>
</feature>